<keyword evidence="1" id="KW-1133">Transmembrane helix</keyword>
<feature type="transmembrane region" description="Helical" evidence="1">
    <location>
        <begin position="212"/>
        <end position="231"/>
    </location>
</feature>
<dbReference type="EMBL" id="QVLV01000006">
    <property type="protein sequence ID" value="RGE60996.1"/>
    <property type="molecule type" value="Genomic_DNA"/>
</dbReference>
<dbReference type="AlphaFoldDB" id="A0A3E3I5Z1"/>
<proteinExistence type="predicted"/>
<keyword evidence="3" id="KW-1185">Reference proteome</keyword>
<protein>
    <submittedName>
        <fullName evidence="2">Kinase</fullName>
    </submittedName>
</protein>
<feature type="transmembrane region" description="Helical" evidence="1">
    <location>
        <begin position="37"/>
        <end position="55"/>
    </location>
</feature>
<dbReference type="Proteomes" id="UP000260812">
    <property type="component" value="Unassembled WGS sequence"/>
</dbReference>
<sequence length="268" mass="29651">MKKKKEKRVREVYEPKKGLTGQGDDYHIYTMNGKEKVTAFLLGMAGTFVVVYLFFKSMLLGLAAGIAVGILIQKYYALHLCEKRKNTLLMQFRDMLEALTSSYSSGKNTNGAFSDAYGDMIQIYGENADIVQELKIILMGINSNINIETMLADFADRSELNDIKSFADVFEVSVKQGGNIKDIISATRDIINDKIEIEMEIGTLLSGNKNELNIMMIMPLIIIVSMEGLGSEMTVTGNSPLNILIKIVALGMFAAAYVLGKKITTIKV</sequence>
<evidence type="ECO:0000313" key="2">
    <source>
        <dbReference type="EMBL" id="RGE60996.1"/>
    </source>
</evidence>
<dbReference type="GeneID" id="97987325"/>
<keyword evidence="2" id="KW-0808">Transferase</keyword>
<dbReference type="PANTHER" id="PTHR35007">
    <property type="entry name" value="INTEGRAL MEMBRANE PROTEIN-RELATED"/>
    <property type="match status" value="1"/>
</dbReference>
<reference evidence="2" key="1">
    <citation type="submission" date="2018-08" db="EMBL/GenBank/DDBJ databases">
        <title>A genome reference for cultivated species of the human gut microbiota.</title>
        <authorList>
            <person name="Zou Y."/>
            <person name="Xue W."/>
            <person name="Luo G."/>
        </authorList>
    </citation>
    <scope>NUCLEOTIDE SEQUENCE [LARGE SCALE GENOMIC DNA]</scope>
    <source>
        <strain evidence="2">TF05-5AC</strain>
    </source>
</reference>
<feature type="transmembrane region" description="Helical" evidence="1">
    <location>
        <begin position="243"/>
        <end position="260"/>
    </location>
</feature>
<organism evidence="2 3">
    <name type="scientific">Eisenbergiella massiliensis</name>
    <dbReference type="NCBI Taxonomy" id="1720294"/>
    <lineage>
        <taxon>Bacteria</taxon>
        <taxon>Bacillati</taxon>
        <taxon>Bacillota</taxon>
        <taxon>Clostridia</taxon>
        <taxon>Lachnospirales</taxon>
        <taxon>Lachnospiraceae</taxon>
        <taxon>Eisenbergiella</taxon>
    </lineage>
</organism>
<keyword evidence="1" id="KW-0812">Transmembrane</keyword>
<feature type="transmembrane region" description="Helical" evidence="1">
    <location>
        <begin position="61"/>
        <end position="81"/>
    </location>
</feature>
<evidence type="ECO:0000313" key="3">
    <source>
        <dbReference type="Proteomes" id="UP000260812"/>
    </source>
</evidence>
<dbReference type="PANTHER" id="PTHR35007:SF2">
    <property type="entry name" value="PILUS ASSEMBLE PROTEIN"/>
    <property type="match status" value="1"/>
</dbReference>
<name>A0A3E3I5Z1_9FIRM</name>
<gene>
    <name evidence="2" type="ORF">DXC51_10670</name>
</gene>
<keyword evidence="2" id="KW-0418">Kinase</keyword>
<dbReference type="RefSeq" id="WP_117544503.1">
    <property type="nucleotide sequence ID" value="NZ_JBKUNB010000027.1"/>
</dbReference>
<comment type="caution">
    <text evidence="2">The sequence shown here is derived from an EMBL/GenBank/DDBJ whole genome shotgun (WGS) entry which is preliminary data.</text>
</comment>
<keyword evidence="1" id="KW-0472">Membrane</keyword>
<accession>A0A3E3I5Z1</accession>
<dbReference type="GO" id="GO:0016301">
    <property type="term" value="F:kinase activity"/>
    <property type="evidence" value="ECO:0007669"/>
    <property type="project" value="UniProtKB-KW"/>
</dbReference>
<evidence type="ECO:0000256" key="1">
    <source>
        <dbReference type="SAM" id="Phobius"/>
    </source>
</evidence>